<evidence type="ECO:0000313" key="2">
    <source>
        <dbReference type="Proteomes" id="UP000823775"/>
    </source>
</evidence>
<sequence>MSSITSYGPCGDDFKDYDYEDNECNYDEDYEGNKDYGSNDEDVSMKILTLPTITLKLVMLQGIDSCTYSSCDESNSEESDYELDNYNEETPREYSCSSSYYGTFGNEGMQKTTMENLPPLKIQELVEAPTTSSSVQVSLNDKDKGKEGILGAFQDNMIVYNDEHDDIYCGVDDVESFEGYKFVFDRRDVPCCIGIVLKKYDNLCLDVISSFVLQGLNLRVNSSQEGKNEGIHEYCQLDPKNFDDLGRSMKEA</sequence>
<dbReference type="Proteomes" id="UP000823775">
    <property type="component" value="Unassembled WGS sequence"/>
</dbReference>
<proteinExistence type="predicted"/>
<comment type="caution">
    <text evidence="1">The sequence shown here is derived from an EMBL/GenBank/DDBJ whole genome shotgun (WGS) entry which is preliminary data.</text>
</comment>
<dbReference type="EMBL" id="JACEIK010000981">
    <property type="protein sequence ID" value="MCD7464622.1"/>
    <property type="molecule type" value="Genomic_DNA"/>
</dbReference>
<evidence type="ECO:0000313" key="1">
    <source>
        <dbReference type="EMBL" id="MCD7464622.1"/>
    </source>
</evidence>
<keyword evidence="2" id="KW-1185">Reference proteome</keyword>
<gene>
    <name evidence="1" type="ORF">HAX54_053132</name>
</gene>
<name>A0ABS8SZW0_DATST</name>
<organism evidence="1 2">
    <name type="scientific">Datura stramonium</name>
    <name type="common">Jimsonweed</name>
    <name type="synonym">Common thornapple</name>
    <dbReference type="NCBI Taxonomy" id="4076"/>
    <lineage>
        <taxon>Eukaryota</taxon>
        <taxon>Viridiplantae</taxon>
        <taxon>Streptophyta</taxon>
        <taxon>Embryophyta</taxon>
        <taxon>Tracheophyta</taxon>
        <taxon>Spermatophyta</taxon>
        <taxon>Magnoliopsida</taxon>
        <taxon>eudicotyledons</taxon>
        <taxon>Gunneridae</taxon>
        <taxon>Pentapetalae</taxon>
        <taxon>asterids</taxon>
        <taxon>lamiids</taxon>
        <taxon>Solanales</taxon>
        <taxon>Solanaceae</taxon>
        <taxon>Solanoideae</taxon>
        <taxon>Datureae</taxon>
        <taxon>Datura</taxon>
    </lineage>
</organism>
<reference evidence="1 2" key="1">
    <citation type="journal article" date="2021" name="BMC Genomics">
        <title>Datura genome reveals duplications of psychoactive alkaloid biosynthetic genes and high mutation rate following tissue culture.</title>
        <authorList>
            <person name="Rajewski A."/>
            <person name="Carter-House D."/>
            <person name="Stajich J."/>
            <person name="Litt A."/>
        </authorList>
    </citation>
    <scope>NUCLEOTIDE SEQUENCE [LARGE SCALE GENOMIC DNA]</scope>
    <source>
        <strain evidence="1">AR-01</strain>
    </source>
</reference>
<protein>
    <submittedName>
        <fullName evidence="1">Uncharacterized protein</fullName>
    </submittedName>
</protein>
<accession>A0ABS8SZW0</accession>